<feature type="signal peptide" evidence="2">
    <location>
        <begin position="1"/>
        <end position="22"/>
    </location>
</feature>
<dbReference type="KEGG" id="trb:HB776_30310"/>
<dbReference type="EMBL" id="CP050292">
    <property type="protein sequence ID" value="QND75034.1"/>
    <property type="molecule type" value="Genomic_DNA"/>
</dbReference>
<evidence type="ECO:0000256" key="1">
    <source>
        <dbReference type="ARBA" id="ARBA00022729"/>
    </source>
</evidence>
<reference evidence="5" key="3">
    <citation type="journal article" date="2020" name="Mol. Plant Microbe Interact.">
        <title>Complete genome sequences of four natural Pseudomonas isolates that catabolize a wide range of aromatic compounds relevant to lignin valorization.</title>
        <authorList>
            <person name="Hatmaker E.A."/>
            <person name="Presle G."/>
            <person name="Cannon O."/>
            <person name="Guss A.M."/>
            <person name="Elkins J.G."/>
        </authorList>
    </citation>
    <scope>NUCLEOTIDE SEQUENCE</scope>
    <source>
        <strain evidence="5">581</strain>
    </source>
</reference>
<proteinExistence type="predicted"/>
<dbReference type="STRING" id="943830.A4A58_23800"/>
<sequence length="289" mass="30876">MRSVKFILAAGAASLMSTAVLAADMPIAPPPQMYAPPPVEDFGGWYLRGDIGFSNQRVKNIEMGDGRNANLLSLQQTTAFDTAGIFQLGVGYQFNNWFRGDITGQYRGNSNFKGTDHVTFPSSGLVGTGVNNYNATKSEWVVMANGYVDLGTWWCVTPFVGAGVGMARVNIGNYTDNGAINVGSAGGVPFIGGPFPSYASAPAASKWNFAWALHTGLAYKVNPAMTVELGYSYMNLGDGQTGPVSTYDGFTRGVAMQFKDITSHDLKLGVRWNLDSPPAYAPPPLIRKG</sequence>
<protein>
    <submittedName>
        <fullName evidence="4">Cell envelope biogenesis protein OmpA</fullName>
    </submittedName>
    <submittedName>
        <fullName evidence="5">Porin family protein</fullName>
    </submittedName>
</protein>
<dbReference type="SUPFAM" id="SSF56925">
    <property type="entry name" value="OMPA-like"/>
    <property type="match status" value="1"/>
</dbReference>
<dbReference type="Proteomes" id="UP000076574">
    <property type="component" value="Unassembled WGS sequence"/>
</dbReference>
<evidence type="ECO:0000256" key="2">
    <source>
        <dbReference type="SAM" id="SignalP"/>
    </source>
</evidence>
<dbReference type="RefSeq" id="WP_068731233.1">
    <property type="nucleotide sequence ID" value="NZ_CP050292.1"/>
</dbReference>
<reference evidence="7" key="2">
    <citation type="journal article" date="2020" name="Mol. Plant Microbe">
        <title>Rhizobial microsymbionts of the narrowly endemic Oxytropis species growing in Kamchatka are characterized by significant genetic diversity and possess a set of genes that are associated with T3SS and T6SS secretion systems and can affect the development of symbiosis.</title>
        <authorList>
            <person name="Safronova V."/>
            <person name="Guro P."/>
            <person name="Sazanova A."/>
            <person name="Kuznetsova I."/>
            <person name="Belimov A."/>
            <person name="Yakubov V."/>
            <person name="Chirak E."/>
            <person name="Afonin A."/>
            <person name="Gogolev Y."/>
            <person name="Andronov E."/>
            <person name="Tikhonovich I."/>
        </authorList>
    </citation>
    <scope>NUCLEOTIDE SEQUENCE [LARGE SCALE GENOMIC DNA]</scope>
    <source>
        <strain evidence="7">581</strain>
    </source>
</reference>
<accession>A0A161QRZ5</accession>
<dbReference type="EMBL" id="LVYV01000005">
    <property type="protein sequence ID" value="KZD24174.1"/>
    <property type="molecule type" value="Genomic_DNA"/>
</dbReference>
<gene>
    <name evidence="4" type="ORF">A4A58_23800</name>
    <name evidence="5" type="ORF">HB776_30310</name>
</gene>
<dbReference type="AlphaFoldDB" id="A0A161QRZ5"/>
<feature type="chain" id="PRO_5033252026" evidence="2">
    <location>
        <begin position="23"/>
        <end position="289"/>
    </location>
</feature>
<dbReference type="Gene3D" id="2.40.160.20">
    <property type="match status" value="1"/>
</dbReference>
<keyword evidence="1 2" id="KW-0732">Signal</keyword>
<evidence type="ECO:0000313" key="4">
    <source>
        <dbReference type="EMBL" id="KZD24174.1"/>
    </source>
</evidence>
<organism evidence="4 6">
    <name type="scientific">Tardiphaga robiniae</name>
    <dbReference type="NCBI Taxonomy" id="943830"/>
    <lineage>
        <taxon>Bacteria</taxon>
        <taxon>Pseudomonadati</taxon>
        <taxon>Pseudomonadota</taxon>
        <taxon>Alphaproteobacteria</taxon>
        <taxon>Hyphomicrobiales</taxon>
        <taxon>Nitrobacteraceae</taxon>
        <taxon>Tardiphaga</taxon>
    </lineage>
</organism>
<evidence type="ECO:0000313" key="7">
    <source>
        <dbReference type="Proteomes" id="UP000515291"/>
    </source>
</evidence>
<evidence type="ECO:0000259" key="3">
    <source>
        <dbReference type="Pfam" id="PF13505"/>
    </source>
</evidence>
<name>A0A161QRZ5_9BRAD</name>
<evidence type="ECO:0000313" key="6">
    <source>
        <dbReference type="Proteomes" id="UP000076574"/>
    </source>
</evidence>
<keyword evidence="6" id="KW-1185">Reference proteome</keyword>
<feature type="domain" description="Outer membrane protein beta-barrel" evidence="3">
    <location>
        <begin position="24"/>
        <end position="269"/>
    </location>
</feature>
<reference evidence="4 6" key="1">
    <citation type="submission" date="2016-03" db="EMBL/GenBank/DDBJ databases">
        <title>Microsymbionts genomes from the relict species Vavilovia formosa (Stev.) Fed.</title>
        <authorList>
            <person name="Kopat V."/>
            <person name="Chirak E."/>
            <person name="Kimeklis A."/>
            <person name="Andronov E."/>
        </authorList>
    </citation>
    <scope>NUCLEOTIDE SEQUENCE [LARGE SCALE GENOMIC DNA]</scope>
    <source>
        <strain evidence="4 6">Vaf07</strain>
    </source>
</reference>
<dbReference type="InterPro" id="IPR011250">
    <property type="entry name" value="OMP/PagP_B-barrel"/>
</dbReference>
<dbReference type="Pfam" id="PF13505">
    <property type="entry name" value="OMP_b-brl"/>
    <property type="match status" value="1"/>
</dbReference>
<dbReference type="InterPro" id="IPR027385">
    <property type="entry name" value="Beta-barrel_OMP"/>
</dbReference>
<dbReference type="OrthoDB" id="5643626at2"/>
<dbReference type="Proteomes" id="UP000515291">
    <property type="component" value="Chromosome"/>
</dbReference>
<evidence type="ECO:0000313" key="5">
    <source>
        <dbReference type="EMBL" id="QND75034.1"/>
    </source>
</evidence>